<gene>
    <name evidence="2" type="ORF">R1sor_013298</name>
</gene>
<sequence length="349" mass="39564">MGLLPTLKGSKLAKDILPSLPTLKRRAVWLEPEFQYDGRDPPKAWLARLRQLKQIHGYSERETLKIAEKCLKGDAVLWFRIQQPHSFNSLRTGLHTRFASRPFTSVVKRKAPVQDRLHAFLSDVHVSLAPKSITSCLLPNQGRASSKVLNTERSGSTLTGTRSNSSSWKSTSRCLTPTRRFKEEKLIGPLSITAPKKIGEEKPIPTRLEHQMKFEKSSCRNTRQQVVSSPSVPSDGNVKYSKNVSYKPKKAKQAIDMSSDSNCTVLDVTKNEQQSLAVSGWKTGQRNSTRREEKDIDEFSESSEEDVGFSIVPDELLYKTNKYMGNMLQKNKDVLRLSRTRRRLEAYVS</sequence>
<evidence type="ECO:0000313" key="3">
    <source>
        <dbReference type="Proteomes" id="UP001633002"/>
    </source>
</evidence>
<feature type="region of interest" description="Disordered" evidence="1">
    <location>
        <begin position="144"/>
        <end position="173"/>
    </location>
</feature>
<feature type="region of interest" description="Disordered" evidence="1">
    <location>
        <begin position="279"/>
        <end position="301"/>
    </location>
</feature>
<dbReference type="AlphaFoldDB" id="A0ABD3HC94"/>
<reference evidence="2 3" key="1">
    <citation type="submission" date="2024-09" db="EMBL/GenBank/DDBJ databases">
        <title>Chromosome-scale assembly of Riccia sorocarpa.</title>
        <authorList>
            <person name="Paukszto L."/>
        </authorList>
    </citation>
    <scope>NUCLEOTIDE SEQUENCE [LARGE SCALE GENOMIC DNA]</scope>
    <source>
        <strain evidence="2">LP-2024</strain>
        <tissue evidence="2">Aerial parts of the thallus</tissue>
    </source>
</reference>
<keyword evidence="3" id="KW-1185">Reference proteome</keyword>
<comment type="caution">
    <text evidence="2">The sequence shown here is derived from an EMBL/GenBank/DDBJ whole genome shotgun (WGS) entry which is preliminary data.</text>
</comment>
<evidence type="ECO:0000313" key="2">
    <source>
        <dbReference type="EMBL" id="KAL3686989.1"/>
    </source>
</evidence>
<feature type="compositionally biased region" description="Low complexity" evidence="1">
    <location>
        <begin position="163"/>
        <end position="172"/>
    </location>
</feature>
<evidence type="ECO:0000256" key="1">
    <source>
        <dbReference type="SAM" id="MobiDB-lite"/>
    </source>
</evidence>
<organism evidence="2 3">
    <name type="scientific">Riccia sorocarpa</name>
    <dbReference type="NCBI Taxonomy" id="122646"/>
    <lineage>
        <taxon>Eukaryota</taxon>
        <taxon>Viridiplantae</taxon>
        <taxon>Streptophyta</taxon>
        <taxon>Embryophyta</taxon>
        <taxon>Marchantiophyta</taxon>
        <taxon>Marchantiopsida</taxon>
        <taxon>Marchantiidae</taxon>
        <taxon>Marchantiales</taxon>
        <taxon>Ricciaceae</taxon>
        <taxon>Riccia</taxon>
    </lineage>
</organism>
<protein>
    <submittedName>
        <fullName evidence="2">Uncharacterized protein</fullName>
    </submittedName>
</protein>
<dbReference type="Proteomes" id="UP001633002">
    <property type="component" value="Unassembled WGS sequence"/>
</dbReference>
<name>A0ABD3HC94_9MARC</name>
<accession>A0ABD3HC94</accession>
<dbReference type="EMBL" id="JBJQOH010000004">
    <property type="protein sequence ID" value="KAL3686989.1"/>
    <property type="molecule type" value="Genomic_DNA"/>
</dbReference>
<feature type="region of interest" description="Disordered" evidence="1">
    <location>
        <begin position="215"/>
        <end position="242"/>
    </location>
</feature>
<feature type="compositionally biased region" description="Polar residues" evidence="1">
    <location>
        <begin position="144"/>
        <end position="162"/>
    </location>
</feature>
<proteinExistence type="predicted"/>